<proteinExistence type="predicted"/>
<dbReference type="SUPFAM" id="SSF52540">
    <property type="entry name" value="P-loop containing nucleoside triphosphate hydrolases"/>
    <property type="match status" value="1"/>
</dbReference>
<protein>
    <recommendedName>
        <fullName evidence="1">ArsA/GET3 Anion-transporting ATPase-like domain-containing protein</fullName>
    </recommendedName>
</protein>
<dbReference type="InterPro" id="IPR027417">
    <property type="entry name" value="P-loop_NTPase"/>
</dbReference>
<dbReference type="AlphaFoldDB" id="X0YQ50"/>
<reference evidence="2" key="1">
    <citation type="journal article" date="2014" name="Front. Microbiol.">
        <title>High frequency of phylogenetically diverse reductive dehalogenase-homologous genes in deep subseafloor sedimentary metagenomes.</title>
        <authorList>
            <person name="Kawai M."/>
            <person name="Futagami T."/>
            <person name="Toyoda A."/>
            <person name="Takaki Y."/>
            <person name="Nishi S."/>
            <person name="Hori S."/>
            <person name="Arai W."/>
            <person name="Tsubouchi T."/>
            <person name="Morono Y."/>
            <person name="Uchiyama I."/>
            <person name="Ito T."/>
            <person name="Fujiyama A."/>
            <person name="Inagaki F."/>
            <person name="Takami H."/>
        </authorList>
    </citation>
    <scope>NUCLEOTIDE SEQUENCE</scope>
    <source>
        <strain evidence="2">Expedition CK06-06</strain>
    </source>
</reference>
<gene>
    <name evidence="2" type="ORF">S01H4_13969</name>
</gene>
<organism evidence="2">
    <name type="scientific">marine sediment metagenome</name>
    <dbReference type="NCBI Taxonomy" id="412755"/>
    <lineage>
        <taxon>unclassified sequences</taxon>
        <taxon>metagenomes</taxon>
        <taxon>ecological metagenomes</taxon>
    </lineage>
</organism>
<name>X0YQ50_9ZZZZ</name>
<comment type="caution">
    <text evidence="2">The sequence shown here is derived from an EMBL/GenBank/DDBJ whole genome shotgun (WGS) entry which is preliminary data.</text>
</comment>
<dbReference type="Gene3D" id="3.40.50.300">
    <property type="entry name" value="P-loop containing nucleotide triphosphate hydrolases"/>
    <property type="match status" value="1"/>
</dbReference>
<sequence>MSPKVISFSGKGGVGKSTLLVLMLKHVIETNKYENILVIDADPDANIGDIIGKEIKFSETIGGKMTKLQERIQKRQIPLDVNKNQIIESEV</sequence>
<feature type="domain" description="ArsA/GET3 Anion-transporting ATPase-like" evidence="1">
    <location>
        <begin position="4"/>
        <end position="77"/>
    </location>
</feature>
<dbReference type="EMBL" id="BART01006136">
    <property type="protein sequence ID" value="GAG58370.1"/>
    <property type="molecule type" value="Genomic_DNA"/>
</dbReference>
<dbReference type="InterPro" id="IPR025723">
    <property type="entry name" value="ArsA/GET3_ATPase-like"/>
</dbReference>
<evidence type="ECO:0000313" key="2">
    <source>
        <dbReference type="EMBL" id="GAG58370.1"/>
    </source>
</evidence>
<dbReference type="Pfam" id="PF02374">
    <property type="entry name" value="ArsA_ATPase"/>
    <property type="match status" value="1"/>
</dbReference>
<accession>X0YQ50</accession>
<evidence type="ECO:0000259" key="1">
    <source>
        <dbReference type="Pfam" id="PF02374"/>
    </source>
</evidence>
<feature type="non-terminal residue" evidence="2">
    <location>
        <position position="91"/>
    </location>
</feature>